<evidence type="ECO:0000259" key="3">
    <source>
        <dbReference type="SMART" id="SM00199"/>
    </source>
</evidence>
<evidence type="ECO:0000313" key="4">
    <source>
        <dbReference type="Ensembl" id="ENSMMDP00005025728.1"/>
    </source>
</evidence>
<evidence type="ECO:0000256" key="2">
    <source>
        <dbReference type="SAM" id="SignalP"/>
    </source>
</evidence>
<accession>A0A667YH11</accession>
<evidence type="ECO:0000256" key="1">
    <source>
        <dbReference type="ARBA" id="ARBA00022514"/>
    </source>
</evidence>
<dbReference type="Pfam" id="PF00048">
    <property type="entry name" value="IL8"/>
    <property type="match status" value="1"/>
</dbReference>
<dbReference type="RefSeq" id="XP_029903934.1">
    <property type="nucleotide sequence ID" value="XM_030048074.1"/>
</dbReference>
<feature type="chain" id="PRO_5025530288" evidence="2">
    <location>
        <begin position="24"/>
        <end position="98"/>
    </location>
</feature>
<sequence>MKMLVILVLLGLACFSHIAPSDAVIHRDPKDDCCVKFSSNKIPLCRVTSITPTSSTCTPKAVVFTTVANKTICALANQHWVMSRIAAFQSGAPRKTCP</sequence>
<dbReference type="SUPFAM" id="SSF54117">
    <property type="entry name" value="Interleukin 8-like chemokines"/>
    <property type="match status" value="1"/>
</dbReference>
<name>A0A667YH11_9TELE</name>
<reference evidence="4" key="3">
    <citation type="submission" date="2025-09" db="UniProtKB">
        <authorList>
            <consortium name="Ensembl"/>
        </authorList>
    </citation>
    <scope>IDENTIFICATION</scope>
</reference>
<dbReference type="AlphaFoldDB" id="A0A667YH11"/>
<dbReference type="PANTHER" id="PTHR12015">
    <property type="entry name" value="SMALL INDUCIBLE CYTOKINE A"/>
    <property type="match status" value="1"/>
</dbReference>
<feature type="signal peptide" evidence="2">
    <location>
        <begin position="1"/>
        <end position="23"/>
    </location>
</feature>
<keyword evidence="5" id="KW-1185">Reference proteome</keyword>
<feature type="domain" description="Chemokine interleukin-8-like" evidence="3">
    <location>
        <begin position="30"/>
        <end position="88"/>
    </location>
</feature>
<dbReference type="GO" id="GO:0005615">
    <property type="term" value="C:extracellular space"/>
    <property type="evidence" value="ECO:0007669"/>
    <property type="project" value="UniProtKB-KW"/>
</dbReference>
<dbReference type="Gene3D" id="2.40.50.40">
    <property type="match status" value="1"/>
</dbReference>
<dbReference type="InterPro" id="IPR036048">
    <property type="entry name" value="Interleukin_8-like_sf"/>
</dbReference>
<gene>
    <name evidence="4" type="primary">LOC115356807</name>
</gene>
<dbReference type="GeneID" id="115356807"/>
<dbReference type="GO" id="GO:0008009">
    <property type="term" value="F:chemokine activity"/>
    <property type="evidence" value="ECO:0007669"/>
    <property type="project" value="InterPro"/>
</dbReference>
<organism evidence="4 5">
    <name type="scientific">Myripristis murdjan</name>
    <name type="common">pinecone soldierfish</name>
    <dbReference type="NCBI Taxonomy" id="586833"/>
    <lineage>
        <taxon>Eukaryota</taxon>
        <taxon>Metazoa</taxon>
        <taxon>Chordata</taxon>
        <taxon>Craniata</taxon>
        <taxon>Vertebrata</taxon>
        <taxon>Euteleostomi</taxon>
        <taxon>Actinopterygii</taxon>
        <taxon>Neopterygii</taxon>
        <taxon>Teleostei</taxon>
        <taxon>Neoteleostei</taxon>
        <taxon>Acanthomorphata</taxon>
        <taxon>Holocentriformes</taxon>
        <taxon>Holocentridae</taxon>
        <taxon>Myripristis</taxon>
    </lineage>
</organism>
<reference evidence="4" key="1">
    <citation type="submission" date="2019-06" db="EMBL/GenBank/DDBJ databases">
        <authorList>
            <consortium name="Wellcome Sanger Institute Data Sharing"/>
        </authorList>
    </citation>
    <scope>NUCLEOTIDE SEQUENCE [LARGE SCALE GENOMIC DNA]</scope>
</reference>
<dbReference type="InterPro" id="IPR001811">
    <property type="entry name" value="Chemokine_IL8-like_dom"/>
</dbReference>
<dbReference type="GO" id="GO:0006955">
    <property type="term" value="P:immune response"/>
    <property type="evidence" value="ECO:0007669"/>
    <property type="project" value="InterPro"/>
</dbReference>
<dbReference type="Ensembl" id="ENSMMDT00005026271.1">
    <property type="protein sequence ID" value="ENSMMDP00005025728.1"/>
    <property type="gene ID" value="ENSMMDG00005012326.1"/>
</dbReference>
<proteinExistence type="predicted"/>
<keyword evidence="1" id="KW-0202">Cytokine</keyword>
<dbReference type="InterPro" id="IPR039809">
    <property type="entry name" value="Chemokine_b/g/d"/>
</dbReference>
<dbReference type="InParanoid" id="A0A667YH11"/>
<protein>
    <submittedName>
        <fullName evidence="4">C-C motif chemokine 17-like</fullName>
    </submittedName>
</protein>
<keyword evidence="2" id="KW-0732">Signal</keyword>
<reference evidence="4" key="2">
    <citation type="submission" date="2025-08" db="UniProtKB">
        <authorList>
            <consortium name="Ensembl"/>
        </authorList>
    </citation>
    <scope>IDENTIFICATION</scope>
</reference>
<evidence type="ECO:0000313" key="5">
    <source>
        <dbReference type="Proteomes" id="UP000472263"/>
    </source>
</evidence>
<dbReference type="OrthoDB" id="9447832at2759"/>
<dbReference type="SMART" id="SM00199">
    <property type="entry name" value="SCY"/>
    <property type="match status" value="1"/>
</dbReference>
<dbReference type="Proteomes" id="UP000472263">
    <property type="component" value="Chromosome 3"/>
</dbReference>